<name>A0A1Y6K6J0_9CHLR</name>
<dbReference type="SUPFAM" id="SSF56784">
    <property type="entry name" value="HAD-like"/>
    <property type="match status" value="1"/>
</dbReference>
<keyword evidence="3" id="KW-0479">Metal-binding</keyword>
<feature type="binding site" evidence="2">
    <location>
        <position position="175"/>
    </location>
    <ligand>
        <name>substrate</name>
    </ligand>
</feature>
<dbReference type="AlphaFoldDB" id="A0A1Y6K6J0"/>
<proteinExistence type="predicted"/>
<keyword evidence="5" id="KW-1185">Reference proteome</keyword>
<feature type="binding site" evidence="3">
    <location>
        <position position="200"/>
    </location>
    <ligand>
        <name>Mg(2+)</name>
        <dbReference type="ChEBI" id="CHEBI:18420"/>
    </ligand>
</feature>
<dbReference type="GO" id="GO:0046872">
    <property type="term" value="F:metal ion binding"/>
    <property type="evidence" value="ECO:0007669"/>
    <property type="project" value="UniProtKB-KW"/>
</dbReference>
<dbReference type="Pfam" id="PF13242">
    <property type="entry name" value="Hydrolase_like"/>
    <property type="match status" value="1"/>
</dbReference>
<evidence type="ECO:0000256" key="3">
    <source>
        <dbReference type="PIRSR" id="PIRSR000915-3"/>
    </source>
</evidence>
<dbReference type="NCBIfam" id="TIGR01460">
    <property type="entry name" value="HAD-SF-IIA"/>
    <property type="match status" value="1"/>
</dbReference>
<evidence type="ECO:0000313" key="4">
    <source>
        <dbReference type="EMBL" id="SMX54467.1"/>
    </source>
</evidence>
<feature type="binding site" evidence="3">
    <location>
        <position position="2"/>
    </location>
    <ligand>
        <name>Mg(2+)</name>
        <dbReference type="ChEBI" id="CHEBI:18420"/>
    </ligand>
</feature>
<organism evidence="4 5">
    <name type="scientific">Candidatus Brevifilum fermentans</name>
    <dbReference type="NCBI Taxonomy" id="1986204"/>
    <lineage>
        <taxon>Bacteria</taxon>
        <taxon>Bacillati</taxon>
        <taxon>Chloroflexota</taxon>
        <taxon>Anaerolineae</taxon>
        <taxon>Anaerolineales</taxon>
        <taxon>Anaerolineaceae</taxon>
        <taxon>Candidatus Brevifilum</taxon>
    </lineage>
</organism>
<dbReference type="InterPro" id="IPR006357">
    <property type="entry name" value="HAD-SF_hydro_IIA"/>
</dbReference>
<dbReference type="Proteomes" id="UP000195514">
    <property type="component" value="Chromosome I"/>
</dbReference>
<dbReference type="PIRSF" id="PIRSF000915">
    <property type="entry name" value="PGP-type_phosphatase"/>
    <property type="match status" value="1"/>
</dbReference>
<dbReference type="Gene3D" id="3.40.50.1000">
    <property type="entry name" value="HAD superfamily/HAD-like"/>
    <property type="match status" value="2"/>
</dbReference>
<dbReference type="PANTHER" id="PTHR19288:SF95">
    <property type="entry name" value="D-GLYCEROL 3-PHOSPHATE PHOSPHATASE"/>
    <property type="match status" value="1"/>
</dbReference>
<feature type="active site" description="Proton donor" evidence="1">
    <location>
        <position position="2"/>
    </location>
</feature>
<gene>
    <name evidence="4" type="ORF">CFX1CAM_1402</name>
</gene>
<dbReference type="EMBL" id="LT859958">
    <property type="protein sequence ID" value="SMX54467.1"/>
    <property type="molecule type" value="Genomic_DNA"/>
</dbReference>
<evidence type="ECO:0000313" key="5">
    <source>
        <dbReference type="Proteomes" id="UP000195514"/>
    </source>
</evidence>
<reference evidence="5" key="1">
    <citation type="submission" date="2017-05" db="EMBL/GenBank/DDBJ databases">
        <authorList>
            <person name="Kirkegaard R."/>
            <person name="Mcilroy J S."/>
        </authorList>
    </citation>
    <scope>NUCLEOTIDE SEQUENCE [LARGE SCALE GENOMIC DNA]</scope>
</reference>
<dbReference type="GO" id="GO:0005737">
    <property type="term" value="C:cytoplasm"/>
    <property type="evidence" value="ECO:0007669"/>
    <property type="project" value="TreeGrafter"/>
</dbReference>
<dbReference type="PANTHER" id="PTHR19288">
    <property type="entry name" value="4-NITROPHENYLPHOSPHATASE-RELATED"/>
    <property type="match status" value="1"/>
</dbReference>
<evidence type="ECO:0000256" key="2">
    <source>
        <dbReference type="PIRSR" id="PIRSR000915-2"/>
    </source>
</evidence>
<dbReference type="KEGG" id="abat:CFX1CAM_1402"/>
<dbReference type="InterPro" id="IPR023214">
    <property type="entry name" value="HAD_sf"/>
</dbReference>
<evidence type="ECO:0000256" key="1">
    <source>
        <dbReference type="PIRSR" id="PIRSR000915-1"/>
    </source>
</evidence>
<dbReference type="GO" id="GO:0016791">
    <property type="term" value="F:phosphatase activity"/>
    <property type="evidence" value="ECO:0007669"/>
    <property type="project" value="TreeGrafter"/>
</dbReference>
<dbReference type="Pfam" id="PF13344">
    <property type="entry name" value="Hydrolase_6"/>
    <property type="match status" value="1"/>
</dbReference>
<accession>A0A1Y6K6J0</accession>
<protein>
    <submittedName>
        <fullName evidence="4">Putative phosphatase</fullName>
    </submittedName>
</protein>
<comment type="cofactor">
    <cofactor evidence="3">
        <name>Mg(2+)</name>
        <dbReference type="ChEBI" id="CHEBI:18420"/>
    </cofactor>
    <text evidence="3">Divalent metal ions. Mg(2+) is the most effective.</text>
</comment>
<dbReference type="InterPro" id="IPR036412">
    <property type="entry name" value="HAD-like_sf"/>
</dbReference>
<sequence>MDGVLWNDTQPIGDLPAIFREISDLGYRFILATNNATKTIDEYHQKLQGFGVKLEDWQVINSAMAAGIFLKQKYPQGARIHVVGQPGLKKTLSELGFQIVSEDETLVDIVVASLDLNLSYEKLKHAALLIRKGAYFIGTNLDPTYPTPEGFIPGSGTIVRALETATERKAKVIGKPAPDLYLIAMQRLQISPEETLAIGDRLDTDIAGAQAAGLRTALLLSGASTREEALNFQPHPDIIAKDLTELIF</sequence>
<keyword evidence="3" id="KW-0460">Magnesium</keyword>